<dbReference type="EMBL" id="BK014700">
    <property type="protein sequence ID" value="DAD68363.1"/>
    <property type="molecule type" value="Genomic_DNA"/>
</dbReference>
<keyword evidence="1" id="KW-0175">Coiled coil</keyword>
<reference evidence="2" key="1">
    <citation type="journal article" date="2021" name="Proc. Natl. Acad. Sci. U.S.A.">
        <title>A Catalog of Tens of Thousands of Viruses from Human Metagenomes Reveals Hidden Associations with Chronic Diseases.</title>
        <authorList>
            <person name="Tisza M.J."/>
            <person name="Buck C.B."/>
        </authorList>
    </citation>
    <scope>NUCLEOTIDE SEQUENCE</scope>
    <source>
        <strain evidence="2">CtBDS4</strain>
    </source>
</reference>
<protein>
    <submittedName>
        <fullName evidence="2">Uncharacterized protein</fullName>
    </submittedName>
</protein>
<feature type="coiled-coil region" evidence="1">
    <location>
        <begin position="109"/>
        <end position="143"/>
    </location>
</feature>
<evidence type="ECO:0000313" key="2">
    <source>
        <dbReference type="EMBL" id="DAD68363.1"/>
    </source>
</evidence>
<evidence type="ECO:0000256" key="1">
    <source>
        <dbReference type="SAM" id="Coils"/>
    </source>
</evidence>
<sequence>MRTRYEAYKKMESELVLDKLSQIKRIHDEITKDLEKPAYYTKIDMLPERVKGGSFMISNTKEDEVVWRVTDLDGKYLYGKLSTFLLKSSEDTIKMYMLSELKRNNDFSYNMYERELTKIKAEMEELQKKADEVTAVIKKLTADSHRIQEMIFVEKNKEDLL</sequence>
<name>A0A8S5LEU8_9CAUD</name>
<organism evidence="2">
    <name type="scientific">Myoviridae sp. ctBDS4</name>
    <dbReference type="NCBI Taxonomy" id="2823537"/>
    <lineage>
        <taxon>Viruses</taxon>
        <taxon>Duplodnaviria</taxon>
        <taxon>Heunggongvirae</taxon>
        <taxon>Uroviricota</taxon>
        <taxon>Caudoviricetes</taxon>
    </lineage>
</organism>
<accession>A0A8S5LEU8</accession>
<proteinExistence type="predicted"/>